<dbReference type="Proteomes" id="UP000245202">
    <property type="component" value="Unassembled WGS sequence"/>
</dbReference>
<dbReference type="Pfam" id="PF13487">
    <property type="entry name" value="HD_5"/>
    <property type="match status" value="1"/>
</dbReference>
<dbReference type="InterPro" id="IPR037522">
    <property type="entry name" value="HD_GYP_dom"/>
</dbReference>
<dbReference type="SMART" id="SM00471">
    <property type="entry name" value="HDc"/>
    <property type="match status" value="1"/>
</dbReference>
<dbReference type="RefSeq" id="WP_108991425.1">
    <property type="nucleotide sequence ID" value="NZ_BDQX01000036.1"/>
</dbReference>
<accession>A0A2R5EHG8</accession>
<keyword evidence="3" id="KW-1185">Reference proteome</keyword>
<sequence>MRVIALSEKGHGGGYPLYDAMEALRRKHPDTYYHCIRTSLLAEKFAAGLELDKRESRELVQSCLMHDIGKLLIDNSILDHERKYFGSRPGALERHPAIGVRLLEPVMNSRILAAVRHQNERWDGGGTPDGLTGEHIPQYARICAILDIFDGWVMPGGHYSHRTIAGGVKELRRLAGNRLDPGLVELFIKMVCKPGALYMYGWPNAMAPNDS</sequence>
<dbReference type="SUPFAM" id="SSF109604">
    <property type="entry name" value="HD-domain/PDEase-like"/>
    <property type="match status" value="1"/>
</dbReference>
<protein>
    <submittedName>
        <fullName evidence="2">Putative HDIG domain-containing protein</fullName>
    </submittedName>
</protein>
<comment type="caution">
    <text evidence="2">The sequence shown here is derived from an EMBL/GenBank/DDBJ whole genome shotgun (WGS) entry which is preliminary data.</text>
</comment>
<feature type="domain" description="HD-GYP" evidence="1">
    <location>
        <begin position="9"/>
        <end position="203"/>
    </location>
</feature>
<evidence type="ECO:0000313" key="2">
    <source>
        <dbReference type="EMBL" id="GBG06016.1"/>
    </source>
</evidence>
<dbReference type="PANTHER" id="PTHR43155:SF2">
    <property type="entry name" value="CYCLIC DI-GMP PHOSPHODIESTERASE PA4108"/>
    <property type="match status" value="1"/>
</dbReference>
<gene>
    <name evidence="2" type="ORF">PAT3040_00507</name>
</gene>
<organism evidence="2 3">
    <name type="scientific">Paenibacillus agaridevorans</name>
    <dbReference type="NCBI Taxonomy" id="171404"/>
    <lineage>
        <taxon>Bacteria</taxon>
        <taxon>Bacillati</taxon>
        <taxon>Bacillota</taxon>
        <taxon>Bacilli</taxon>
        <taxon>Bacillales</taxon>
        <taxon>Paenibacillaceae</taxon>
        <taxon>Paenibacillus</taxon>
    </lineage>
</organism>
<dbReference type="PANTHER" id="PTHR43155">
    <property type="entry name" value="CYCLIC DI-GMP PHOSPHODIESTERASE PA4108-RELATED"/>
    <property type="match status" value="1"/>
</dbReference>
<dbReference type="AlphaFoldDB" id="A0A2R5EHG8"/>
<evidence type="ECO:0000313" key="3">
    <source>
        <dbReference type="Proteomes" id="UP000245202"/>
    </source>
</evidence>
<dbReference type="Gene3D" id="1.10.3210.10">
    <property type="entry name" value="Hypothetical protein af1432"/>
    <property type="match status" value="1"/>
</dbReference>
<dbReference type="PROSITE" id="PS51832">
    <property type="entry name" value="HD_GYP"/>
    <property type="match status" value="1"/>
</dbReference>
<proteinExistence type="predicted"/>
<dbReference type="CDD" id="cd00077">
    <property type="entry name" value="HDc"/>
    <property type="match status" value="1"/>
</dbReference>
<dbReference type="InterPro" id="IPR003607">
    <property type="entry name" value="HD/PDEase_dom"/>
</dbReference>
<dbReference type="EMBL" id="BDQX01000036">
    <property type="protein sequence ID" value="GBG06016.1"/>
    <property type="molecule type" value="Genomic_DNA"/>
</dbReference>
<reference evidence="2 3" key="1">
    <citation type="submission" date="2017-08" db="EMBL/GenBank/DDBJ databases">
        <title>Substantial Increase in Enzyme Production by Combined Drug-Resistance Mutations in Paenibacillus agaridevorans.</title>
        <authorList>
            <person name="Tanaka Y."/>
            <person name="Funane K."/>
            <person name="Hosaka T."/>
            <person name="Shiwa Y."/>
            <person name="Fujita N."/>
            <person name="Miyazaki T."/>
            <person name="Yoshikawa H."/>
            <person name="Murakami K."/>
            <person name="Kasahara K."/>
            <person name="Inaoka T."/>
            <person name="Hiraga Y."/>
            <person name="Ochi K."/>
        </authorList>
    </citation>
    <scope>NUCLEOTIDE SEQUENCE [LARGE SCALE GENOMIC DNA]</scope>
    <source>
        <strain evidence="2 3">T-3040</strain>
    </source>
</reference>
<name>A0A2R5EHG8_9BACL</name>
<evidence type="ECO:0000259" key="1">
    <source>
        <dbReference type="PROSITE" id="PS51832"/>
    </source>
</evidence>